<comment type="caution">
    <text evidence="4">The sequence shown here is derived from an EMBL/GenBank/DDBJ whole genome shotgun (WGS) entry which is preliminary data.</text>
</comment>
<feature type="chain" id="PRO_5046552919" evidence="2">
    <location>
        <begin position="21"/>
        <end position="297"/>
    </location>
</feature>
<dbReference type="InterPro" id="IPR050855">
    <property type="entry name" value="NDM-1-like"/>
</dbReference>
<feature type="domain" description="Metallo-beta-lactamase" evidence="3">
    <location>
        <begin position="44"/>
        <end position="226"/>
    </location>
</feature>
<evidence type="ECO:0000313" key="4">
    <source>
        <dbReference type="EMBL" id="MEL1250280.1"/>
    </source>
</evidence>
<name>A0ABU9ICX6_9SPHN</name>
<dbReference type="PANTHER" id="PTHR42951:SF4">
    <property type="entry name" value="ACYL-COENZYME A THIOESTERASE MBLAC2"/>
    <property type="match status" value="1"/>
</dbReference>
<organism evidence="4 5">
    <name type="scientific">Aurantiacibacter gilvus</name>
    <dbReference type="NCBI Taxonomy" id="3139141"/>
    <lineage>
        <taxon>Bacteria</taxon>
        <taxon>Pseudomonadati</taxon>
        <taxon>Pseudomonadota</taxon>
        <taxon>Alphaproteobacteria</taxon>
        <taxon>Sphingomonadales</taxon>
        <taxon>Erythrobacteraceae</taxon>
        <taxon>Aurantiacibacter</taxon>
    </lineage>
</organism>
<comment type="similarity">
    <text evidence="1">Belongs to the metallo-beta-lactamase superfamily. Class-B beta-lactamase family.</text>
</comment>
<dbReference type="Pfam" id="PF00753">
    <property type="entry name" value="Lactamase_B"/>
    <property type="match status" value="1"/>
</dbReference>
<keyword evidence="2" id="KW-0732">Signal</keyword>
<sequence>MRTTVAALLACTAIASPVLAQDMDDVEIRAVELRPGVAVLFGNGGNIGVSYGEDGTILVDDQFAVLSDRIMAAVAGLGAEPVQYVINTHWHFDHAGGNEPFGEAGAIIVAHDNVRARLASGGTVLGNVEPPAPEVALPVLTYDQGMTIHANGDQIDLMYLGGGHTDGDTVVFWREANVVHMGDNFMHQAGWPFIDIESGGNVEHLLASLGRVLAMIDDDTVVIPGHGGITDRAGLAAFRAMVADGVDRVRALREEGMTLEQAVAAQPVAGLSNTANGFISDDAFVTAVWHSLDAHRH</sequence>
<dbReference type="Proteomes" id="UP001497045">
    <property type="component" value="Unassembled WGS sequence"/>
</dbReference>
<evidence type="ECO:0000256" key="2">
    <source>
        <dbReference type="SAM" id="SignalP"/>
    </source>
</evidence>
<reference evidence="4 5" key="1">
    <citation type="submission" date="2024-04" db="EMBL/GenBank/DDBJ databases">
        <title>Aurantiacibacter sp. DGU6 16S ribosomal RNA gene Genome sequencing and assembly.</title>
        <authorList>
            <person name="Park S."/>
        </authorList>
    </citation>
    <scope>NUCLEOTIDE SEQUENCE [LARGE SCALE GENOMIC DNA]</scope>
    <source>
        <strain evidence="4 5">DGU6</strain>
    </source>
</reference>
<dbReference type="EMBL" id="JBBYHV010000001">
    <property type="protein sequence ID" value="MEL1250280.1"/>
    <property type="molecule type" value="Genomic_DNA"/>
</dbReference>
<dbReference type="SMART" id="SM00849">
    <property type="entry name" value="Lactamase_B"/>
    <property type="match status" value="1"/>
</dbReference>
<dbReference type="PANTHER" id="PTHR42951">
    <property type="entry name" value="METALLO-BETA-LACTAMASE DOMAIN-CONTAINING"/>
    <property type="match status" value="1"/>
</dbReference>
<accession>A0ABU9ICX6</accession>
<proteinExistence type="inferred from homology"/>
<dbReference type="RefSeq" id="WP_341672802.1">
    <property type="nucleotide sequence ID" value="NZ_JBBYHV010000001.1"/>
</dbReference>
<dbReference type="CDD" id="cd16282">
    <property type="entry name" value="metallo-hydrolase-like_MBL-fold"/>
    <property type="match status" value="1"/>
</dbReference>
<protein>
    <submittedName>
        <fullName evidence="4">MBL fold metallo-hydrolase</fullName>
    </submittedName>
</protein>
<evidence type="ECO:0000313" key="5">
    <source>
        <dbReference type="Proteomes" id="UP001497045"/>
    </source>
</evidence>
<evidence type="ECO:0000256" key="1">
    <source>
        <dbReference type="ARBA" id="ARBA00005250"/>
    </source>
</evidence>
<dbReference type="SUPFAM" id="SSF56281">
    <property type="entry name" value="Metallo-hydrolase/oxidoreductase"/>
    <property type="match status" value="1"/>
</dbReference>
<feature type="signal peptide" evidence="2">
    <location>
        <begin position="1"/>
        <end position="20"/>
    </location>
</feature>
<evidence type="ECO:0000259" key="3">
    <source>
        <dbReference type="SMART" id="SM00849"/>
    </source>
</evidence>
<gene>
    <name evidence="4" type="ORF">AAEO60_06310</name>
</gene>
<dbReference type="InterPro" id="IPR036866">
    <property type="entry name" value="RibonucZ/Hydroxyglut_hydro"/>
</dbReference>
<keyword evidence="5" id="KW-1185">Reference proteome</keyword>
<dbReference type="InterPro" id="IPR001279">
    <property type="entry name" value="Metallo-B-lactamas"/>
</dbReference>
<dbReference type="Gene3D" id="3.60.15.10">
    <property type="entry name" value="Ribonuclease Z/Hydroxyacylglutathione hydrolase-like"/>
    <property type="match status" value="1"/>
</dbReference>